<dbReference type="Proteomes" id="UP001500037">
    <property type="component" value="Unassembled WGS sequence"/>
</dbReference>
<evidence type="ECO:0000313" key="2">
    <source>
        <dbReference type="EMBL" id="GAA1250557.1"/>
    </source>
</evidence>
<keyword evidence="3" id="KW-1185">Reference proteome</keyword>
<gene>
    <name evidence="2" type="ORF">GCM10009665_46560</name>
</gene>
<sequence length="126" mass="13242">MPCHDHRTPRTRRPPRSLHTVTVVLVLGLLLFAVTAQSAHAQPLRLAAPPTIDQVLTNVTAWITGIVAAVATMFLTFGGLRYLLAGGDPGEVMKAKGALKGAGIGYVIAIMAPVILDVLKNLVGAK</sequence>
<proteinExistence type="predicted"/>
<accession>A0ABN1WJF0</accession>
<keyword evidence="1" id="KW-1133">Transmembrane helix</keyword>
<organism evidence="2 3">
    <name type="scientific">Kitasatospora nipponensis</name>
    <dbReference type="NCBI Taxonomy" id="258049"/>
    <lineage>
        <taxon>Bacteria</taxon>
        <taxon>Bacillati</taxon>
        <taxon>Actinomycetota</taxon>
        <taxon>Actinomycetes</taxon>
        <taxon>Kitasatosporales</taxon>
        <taxon>Streptomycetaceae</taxon>
        <taxon>Kitasatospora</taxon>
    </lineage>
</organism>
<keyword evidence="1" id="KW-0472">Membrane</keyword>
<evidence type="ECO:0008006" key="4">
    <source>
        <dbReference type="Google" id="ProtNLM"/>
    </source>
</evidence>
<reference evidence="2 3" key="1">
    <citation type="journal article" date="2019" name="Int. J. Syst. Evol. Microbiol.">
        <title>The Global Catalogue of Microorganisms (GCM) 10K type strain sequencing project: providing services to taxonomists for standard genome sequencing and annotation.</title>
        <authorList>
            <consortium name="The Broad Institute Genomics Platform"/>
            <consortium name="The Broad Institute Genome Sequencing Center for Infectious Disease"/>
            <person name="Wu L."/>
            <person name="Ma J."/>
        </authorList>
    </citation>
    <scope>NUCLEOTIDE SEQUENCE [LARGE SCALE GENOMIC DNA]</scope>
    <source>
        <strain evidence="2 3">JCM 13004</strain>
    </source>
</reference>
<comment type="caution">
    <text evidence="2">The sequence shown here is derived from an EMBL/GenBank/DDBJ whole genome shotgun (WGS) entry which is preliminary data.</text>
</comment>
<dbReference type="InterPro" id="IPR043993">
    <property type="entry name" value="T4SS_pilin"/>
</dbReference>
<feature type="transmembrane region" description="Helical" evidence="1">
    <location>
        <begin position="97"/>
        <end position="116"/>
    </location>
</feature>
<evidence type="ECO:0000256" key="1">
    <source>
        <dbReference type="SAM" id="Phobius"/>
    </source>
</evidence>
<dbReference type="Pfam" id="PF18895">
    <property type="entry name" value="T4SS_pilin"/>
    <property type="match status" value="1"/>
</dbReference>
<name>A0ABN1WJF0_9ACTN</name>
<keyword evidence="1" id="KW-0812">Transmembrane</keyword>
<dbReference type="EMBL" id="BAAALF010000091">
    <property type="protein sequence ID" value="GAA1250557.1"/>
    <property type="molecule type" value="Genomic_DNA"/>
</dbReference>
<protein>
    <recommendedName>
        <fullName evidence="4">TrbC/VIRB2 family protein</fullName>
    </recommendedName>
</protein>
<evidence type="ECO:0000313" key="3">
    <source>
        <dbReference type="Proteomes" id="UP001500037"/>
    </source>
</evidence>
<feature type="transmembrane region" description="Helical" evidence="1">
    <location>
        <begin position="61"/>
        <end position="85"/>
    </location>
</feature>